<keyword evidence="1" id="KW-1133">Transmembrane helix</keyword>
<accession>A0A919C3Z3</accession>
<protein>
    <submittedName>
        <fullName evidence="2">Uncharacterized protein</fullName>
    </submittedName>
</protein>
<gene>
    <name evidence="2" type="ORF">GCM10018980_13940</name>
</gene>
<evidence type="ECO:0000313" key="3">
    <source>
        <dbReference type="Proteomes" id="UP000619355"/>
    </source>
</evidence>
<keyword evidence="1" id="KW-0812">Transmembrane</keyword>
<dbReference type="AlphaFoldDB" id="A0A919C3Z3"/>
<feature type="transmembrane region" description="Helical" evidence="1">
    <location>
        <begin position="177"/>
        <end position="193"/>
    </location>
</feature>
<sequence>MRAVRRGAAVCVCRDRRAGAVIASARRAGHRGRVILVPGGLWQRGAVGRGVAAGLAAGVFSGAFVLLESGAWAGALAAFVVLSLLYGIRVARRMHRLWPEAGELGRADRAAVVRATRRGEPVADPALAPSVVAYAAALRRAAEEDRLRRWVVLLVTLCAIALAGYDTLAGTGGEMTSSWLVVALCLADLVWWPRRRERLLARADRAVASTRGLG</sequence>
<dbReference type="EMBL" id="BNBF01000003">
    <property type="protein sequence ID" value="GHG39999.1"/>
    <property type="molecule type" value="Genomic_DNA"/>
</dbReference>
<feature type="transmembrane region" description="Helical" evidence="1">
    <location>
        <begin position="147"/>
        <end position="165"/>
    </location>
</feature>
<evidence type="ECO:0000313" key="2">
    <source>
        <dbReference type="EMBL" id="GHG39999.1"/>
    </source>
</evidence>
<keyword evidence="1" id="KW-0472">Membrane</keyword>
<keyword evidence="3" id="KW-1185">Reference proteome</keyword>
<reference evidence="3" key="1">
    <citation type="journal article" date="2019" name="Int. J. Syst. Evol. Microbiol.">
        <title>The Global Catalogue of Microorganisms (GCM) 10K type strain sequencing project: providing services to taxonomists for standard genome sequencing and annotation.</title>
        <authorList>
            <consortium name="The Broad Institute Genomics Platform"/>
            <consortium name="The Broad Institute Genome Sequencing Center for Infectious Disease"/>
            <person name="Wu L."/>
            <person name="Ma J."/>
        </authorList>
    </citation>
    <scope>NUCLEOTIDE SEQUENCE [LARGE SCALE GENOMIC DNA]</scope>
    <source>
        <strain evidence="3">JCM 4253</strain>
    </source>
</reference>
<dbReference type="Proteomes" id="UP000619355">
    <property type="component" value="Unassembled WGS sequence"/>
</dbReference>
<evidence type="ECO:0000256" key="1">
    <source>
        <dbReference type="SAM" id="Phobius"/>
    </source>
</evidence>
<feature type="transmembrane region" description="Helical" evidence="1">
    <location>
        <begin position="71"/>
        <end position="88"/>
    </location>
</feature>
<proteinExistence type="predicted"/>
<name>A0A919C3Z3_9ACTN</name>
<comment type="caution">
    <text evidence="2">The sequence shown here is derived from an EMBL/GenBank/DDBJ whole genome shotgun (WGS) entry which is preliminary data.</text>
</comment>
<feature type="transmembrane region" description="Helical" evidence="1">
    <location>
        <begin position="46"/>
        <end position="65"/>
    </location>
</feature>
<organism evidence="2 3">
    <name type="scientific">Streptomyces capoamus</name>
    <dbReference type="NCBI Taxonomy" id="68183"/>
    <lineage>
        <taxon>Bacteria</taxon>
        <taxon>Bacillati</taxon>
        <taxon>Actinomycetota</taxon>
        <taxon>Actinomycetes</taxon>
        <taxon>Kitasatosporales</taxon>
        <taxon>Streptomycetaceae</taxon>
        <taxon>Streptomyces</taxon>
    </lineage>
</organism>